<dbReference type="GO" id="GO:0046872">
    <property type="term" value="F:metal ion binding"/>
    <property type="evidence" value="ECO:0007669"/>
    <property type="project" value="UniProtKB-KW"/>
</dbReference>
<keyword evidence="8" id="KW-0067">ATP-binding</keyword>
<evidence type="ECO:0000256" key="7">
    <source>
        <dbReference type="ARBA" id="ARBA00022741"/>
    </source>
</evidence>
<evidence type="ECO:0000256" key="1">
    <source>
        <dbReference type="ARBA" id="ARBA00004496"/>
    </source>
</evidence>
<dbReference type="InterPro" id="IPR003442">
    <property type="entry name" value="T6A_TsaE"/>
</dbReference>
<proteinExistence type="inferred from homology"/>
<dbReference type="EMBL" id="AAXW01000089">
    <property type="protein sequence ID" value="EAZ88341.1"/>
    <property type="molecule type" value="Genomic_DNA"/>
</dbReference>
<evidence type="ECO:0000256" key="9">
    <source>
        <dbReference type="ARBA" id="ARBA00022842"/>
    </source>
</evidence>
<comment type="subcellular location">
    <subcellularLocation>
        <location evidence="1">Cytoplasm</location>
    </subcellularLocation>
</comment>
<name>A3IYW6_9CHRO</name>
<evidence type="ECO:0000256" key="2">
    <source>
        <dbReference type="ARBA" id="ARBA00007599"/>
    </source>
</evidence>
<evidence type="ECO:0000256" key="10">
    <source>
        <dbReference type="ARBA" id="ARBA00032441"/>
    </source>
</evidence>
<comment type="caution">
    <text evidence="11">The sequence shown here is derived from an EMBL/GenBank/DDBJ whole genome shotgun (WGS) entry which is preliminary data.</text>
</comment>
<evidence type="ECO:0000256" key="8">
    <source>
        <dbReference type="ARBA" id="ARBA00022840"/>
    </source>
</evidence>
<keyword evidence="5" id="KW-0819">tRNA processing</keyword>
<organism evidence="11 12">
    <name type="scientific">Crocosphaera chwakensis CCY0110</name>
    <dbReference type="NCBI Taxonomy" id="391612"/>
    <lineage>
        <taxon>Bacteria</taxon>
        <taxon>Bacillati</taxon>
        <taxon>Cyanobacteriota</taxon>
        <taxon>Cyanophyceae</taxon>
        <taxon>Oscillatoriophycideae</taxon>
        <taxon>Chroococcales</taxon>
        <taxon>Aphanothecaceae</taxon>
        <taxon>Crocosphaera</taxon>
        <taxon>Crocosphaera chwakensis</taxon>
    </lineage>
</organism>
<dbReference type="NCBIfam" id="TIGR00150">
    <property type="entry name" value="T6A_YjeE"/>
    <property type="match status" value="1"/>
</dbReference>
<dbReference type="SUPFAM" id="SSF52540">
    <property type="entry name" value="P-loop containing nucleoside triphosphate hydrolases"/>
    <property type="match status" value="1"/>
</dbReference>
<dbReference type="PANTHER" id="PTHR33540">
    <property type="entry name" value="TRNA THREONYLCARBAMOYLADENOSINE BIOSYNTHESIS PROTEIN TSAE"/>
    <property type="match status" value="1"/>
</dbReference>
<keyword evidence="6" id="KW-0479">Metal-binding</keyword>
<evidence type="ECO:0000256" key="5">
    <source>
        <dbReference type="ARBA" id="ARBA00022694"/>
    </source>
</evidence>
<dbReference type="RefSeq" id="WP_008278582.1">
    <property type="nucleotide sequence ID" value="NZ_AAXW01000089.1"/>
</dbReference>
<evidence type="ECO:0000256" key="6">
    <source>
        <dbReference type="ARBA" id="ARBA00022723"/>
    </source>
</evidence>
<gene>
    <name evidence="11" type="ORF">CY0110_20960</name>
</gene>
<dbReference type="GO" id="GO:0002949">
    <property type="term" value="P:tRNA threonylcarbamoyladenosine modification"/>
    <property type="evidence" value="ECO:0007669"/>
    <property type="project" value="InterPro"/>
</dbReference>
<dbReference type="PANTHER" id="PTHR33540:SF2">
    <property type="entry name" value="TRNA THREONYLCARBAMOYLADENOSINE BIOSYNTHESIS PROTEIN TSAE"/>
    <property type="match status" value="1"/>
</dbReference>
<dbReference type="Proteomes" id="UP000003781">
    <property type="component" value="Unassembled WGS sequence"/>
</dbReference>
<dbReference type="AlphaFoldDB" id="A3IYW6"/>
<comment type="similarity">
    <text evidence="2">Belongs to the TsaE family.</text>
</comment>
<keyword evidence="12" id="KW-1185">Reference proteome</keyword>
<dbReference type="OrthoDB" id="9815896at2"/>
<dbReference type="GO" id="GO:0005737">
    <property type="term" value="C:cytoplasm"/>
    <property type="evidence" value="ECO:0007669"/>
    <property type="project" value="UniProtKB-SubCell"/>
</dbReference>
<evidence type="ECO:0000256" key="3">
    <source>
        <dbReference type="ARBA" id="ARBA00019010"/>
    </source>
</evidence>
<evidence type="ECO:0000256" key="4">
    <source>
        <dbReference type="ARBA" id="ARBA00022490"/>
    </source>
</evidence>
<sequence length="156" mass="17606">MIKPPNLLRLRNFEASKALGQKLGQNLPKGSVLLLQGDLGAGKTTLVQGIGEGLGITDPIVSPTFTLINEYHEGRLPLYHLDLYRLEPDAVAKLYLEQYWEEEERLPGITAIEWPEKLPYLPLNYLEIQLSYIEETGRQVILQPVGDFYLDLSTIS</sequence>
<protein>
    <recommendedName>
        <fullName evidence="3">tRNA threonylcarbamoyladenosine biosynthesis protein TsaE</fullName>
    </recommendedName>
    <alternativeName>
        <fullName evidence="10">t(6)A37 threonylcarbamoyladenosine biosynthesis protein TsaE</fullName>
    </alternativeName>
</protein>
<dbReference type="InterPro" id="IPR027417">
    <property type="entry name" value="P-loop_NTPase"/>
</dbReference>
<evidence type="ECO:0000313" key="11">
    <source>
        <dbReference type="EMBL" id="EAZ88341.1"/>
    </source>
</evidence>
<dbReference type="eggNOG" id="COG0802">
    <property type="taxonomic scope" value="Bacteria"/>
</dbReference>
<dbReference type="GO" id="GO:0005524">
    <property type="term" value="F:ATP binding"/>
    <property type="evidence" value="ECO:0007669"/>
    <property type="project" value="UniProtKB-KW"/>
</dbReference>
<evidence type="ECO:0000313" key="12">
    <source>
        <dbReference type="Proteomes" id="UP000003781"/>
    </source>
</evidence>
<dbReference type="Gene3D" id="3.40.50.300">
    <property type="entry name" value="P-loop containing nucleotide triphosphate hydrolases"/>
    <property type="match status" value="1"/>
</dbReference>
<keyword evidence="9" id="KW-0460">Magnesium</keyword>
<reference evidence="11 12" key="1">
    <citation type="submission" date="2007-03" db="EMBL/GenBank/DDBJ databases">
        <authorList>
            <person name="Stal L."/>
            <person name="Ferriera S."/>
            <person name="Johnson J."/>
            <person name="Kravitz S."/>
            <person name="Beeson K."/>
            <person name="Sutton G."/>
            <person name="Rogers Y.-H."/>
            <person name="Friedman R."/>
            <person name="Frazier M."/>
            <person name="Venter J.C."/>
        </authorList>
    </citation>
    <scope>NUCLEOTIDE SEQUENCE [LARGE SCALE GENOMIC DNA]</scope>
    <source>
        <strain evidence="11 12">CCY0110</strain>
    </source>
</reference>
<keyword evidence="7" id="KW-0547">Nucleotide-binding</keyword>
<accession>A3IYW6</accession>
<keyword evidence="4" id="KW-0963">Cytoplasm</keyword>
<dbReference type="Pfam" id="PF02367">
    <property type="entry name" value="TsaE"/>
    <property type="match status" value="1"/>
</dbReference>